<evidence type="ECO:0000313" key="3">
    <source>
        <dbReference type="Proteomes" id="UP000592294"/>
    </source>
</evidence>
<dbReference type="Proteomes" id="UP000592294">
    <property type="component" value="Unassembled WGS sequence"/>
</dbReference>
<keyword evidence="3" id="KW-1185">Reference proteome</keyword>
<feature type="region of interest" description="Disordered" evidence="1">
    <location>
        <begin position="41"/>
        <end position="68"/>
    </location>
</feature>
<gene>
    <name evidence="2" type="ORF">HW932_10355</name>
</gene>
<dbReference type="AlphaFoldDB" id="A0A850R771"/>
<evidence type="ECO:0000256" key="1">
    <source>
        <dbReference type="SAM" id="MobiDB-lite"/>
    </source>
</evidence>
<dbReference type="InterPro" id="IPR019291">
    <property type="entry name" value="Host_attachment_protein"/>
</dbReference>
<name>A0A850R771_9GAMM</name>
<accession>A0A850R771</accession>
<protein>
    <submittedName>
        <fullName evidence="2">Host attachment protein</fullName>
    </submittedName>
</protein>
<reference evidence="2 3" key="1">
    <citation type="submission" date="2020-06" db="EMBL/GenBank/DDBJ databases">
        <title>Whole-genome sequence of Allochromatium humboldtianum DSM 21881, type strain.</title>
        <authorList>
            <person name="Kyndt J.A."/>
            <person name="Meyer T.E."/>
        </authorList>
    </citation>
    <scope>NUCLEOTIDE SEQUENCE [LARGE SCALE GENOMIC DNA]</scope>
    <source>
        <strain evidence="2 3">DSM 21881</strain>
    </source>
</reference>
<evidence type="ECO:0000313" key="2">
    <source>
        <dbReference type="EMBL" id="NVZ09664.1"/>
    </source>
</evidence>
<organism evidence="2 3">
    <name type="scientific">Allochromatium humboldtianum</name>
    <dbReference type="NCBI Taxonomy" id="504901"/>
    <lineage>
        <taxon>Bacteria</taxon>
        <taxon>Pseudomonadati</taxon>
        <taxon>Pseudomonadota</taxon>
        <taxon>Gammaproteobacteria</taxon>
        <taxon>Chromatiales</taxon>
        <taxon>Chromatiaceae</taxon>
        <taxon>Allochromatium</taxon>
    </lineage>
</organism>
<dbReference type="RefSeq" id="WP_176976420.1">
    <property type="nucleotide sequence ID" value="NZ_JABZEO010000006.1"/>
</dbReference>
<proteinExistence type="predicted"/>
<sequence length="143" mass="15392">MPTWILVADNSRARIFAAEKAAGSLNEISTLAFPEGRLHEGDLTTDKAGRGQAPGAGAHGVNGEEGHKQENAERFAGLICDDLEAARNQGRFGKLYIIASPALLGLLRKQLSAPLRQLVAGELDKNLTTQTPEAIRRHLPDFL</sequence>
<dbReference type="Pfam" id="PF10116">
    <property type="entry name" value="Host_attach"/>
    <property type="match status" value="1"/>
</dbReference>
<comment type="caution">
    <text evidence="2">The sequence shown here is derived from an EMBL/GenBank/DDBJ whole genome shotgun (WGS) entry which is preliminary data.</text>
</comment>
<dbReference type="EMBL" id="JABZEO010000006">
    <property type="protein sequence ID" value="NVZ09664.1"/>
    <property type="molecule type" value="Genomic_DNA"/>
</dbReference>